<accession>A0AA49BRQ4</accession>
<dbReference type="EMBL" id="OL829978">
    <property type="protein sequence ID" value="UMO76227.1"/>
    <property type="molecule type" value="Genomic_DNA"/>
</dbReference>
<protein>
    <submittedName>
        <fullName evidence="2">Uncharacterized protein</fullName>
    </submittedName>
</protein>
<dbReference type="RefSeq" id="YP_010651165.1">
    <property type="nucleotide sequence ID" value="NC_070781.1"/>
</dbReference>
<organism evidence="2 3">
    <name type="scientific">Streptomyces phage Tomas</name>
    <dbReference type="NCBI Taxonomy" id="2914443"/>
    <lineage>
        <taxon>Viruses</taxon>
        <taxon>Duplodnaviria</taxon>
        <taxon>Heunggongvirae</taxon>
        <taxon>Uroviricota</taxon>
        <taxon>Caudoviricetes</taxon>
        <taxon>Stanwilliamsviridae</taxon>
        <taxon>Boydwoodruffvirinae</taxon>
        <taxon>Tomasvirus</taxon>
        <taxon>Tomasvirus tomas</taxon>
    </lineage>
</organism>
<name>A0AA49BRQ4_9CAUD</name>
<dbReference type="Proteomes" id="UP001202581">
    <property type="component" value="Segment"/>
</dbReference>
<gene>
    <name evidence="2" type="primary">37</name>
    <name evidence="2" type="ORF">SEA_TOMAS_37</name>
</gene>
<sequence>MPDSLGRDKKGENTRSDRGKCYMKGCQTTKNLISTTYYGKAVLLCKRHEDSAKYLK</sequence>
<keyword evidence="3" id="KW-1185">Reference proteome</keyword>
<proteinExistence type="predicted"/>
<evidence type="ECO:0000313" key="3">
    <source>
        <dbReference type="Proteomes" id="UP001202581"/>
    </source>
</evidence>
<feature type="region of interest" description="Disordered" evidence="1">
    <location>
        <begin position="1"/>
        <end position="20"/>
    </location>
</feature>
<evidence type="ECO:0000256" key="1">
    <source>
        <dbReference type="SAM" id="MobiDB-lite"/>
    </source>
</evidence>
<dbReference type="GeneID" id="77926756"/>
<evidence type="ECO:0000313" key="2">
    <source>
        <dbReference type="EMBL" id="UMO76227.1"/>
    </source>
</evidence>
<reference evidence="2" key="1">
    <citation type="submission" date="2021-12" db="EMBL/GenBank/DDBJ databases">
        <authorList>
            <person name="Khadka S."/>
            <person name="Uribe D.A."/>
            <person name="Klipsch I.N."/>
            <person name="Rene S.R."/>
            <person name="Jimenez M.L."/>
            <person name="Saini B.K."/>
            <person name="Zugasti M."/>
            <person name="Bullon R.M."/>
            <person name="Sharp C.D."/>
            <person name="Kapinga K.O."/>
            <person name="Warner C.P."/>
            <person name="Sarinana J."/>
            <person name="Jimenez A."/>
            <person name="Layton S.R."/>
            <person name="Nayek S."/>
            <person name="Hughes L.E."/>
            <person name="Garlena R.A."/>
            <person name="Russell D.A."/>
            <person name="Jacobs-Sera D."/>
            <person name="Hatfull G.F."/>
        </authorList>
    </citation>
    <scope>NUCLEOTIDE SEQUENCE</scope>
</reference>
<dbReference type="KEGG" id="vg:77926756"/>